<keyword evidence="2" id="KW-1185">Reference proteome</keyword>
<dbReference type="EMBL" id="KK784994">
    <property type="protein sequence ID" value="KDO54567.1"/>
    <property type="molecule type" value="Genomic_DNA"/>
</dbReference>
<dbReference type="Proteomes" id="UP000027120">
    <property type="component" value="Unassembled WGS sequence"/>
</dbReference>
<evidence type="ECO:0000313" key="2">
    <source>
        <dbReference type="Proteomes" id="UP000027120"/>
    </source>
</evidence>
<proteinExistence type="predicted"/>
<name>A0A067ETL3_CITSI</name>
<gene>
    <name evidence="1" type="ORF">CISIN_1g034478mg</name>
</gene>
<organism evidence="1 2">
    <name type="scientific">Citrus sinensis</name>
    <name type="common">Sweet orange</name>
    <name type="synonym">Citrus aurantium var. sinensis</name>
    <dbReference type="NCBI Taxonomy" id="2711"/>
    <lineage>
        <taxon>Eukaryota</taxon>
        <taxon>Viridiplantae</taxon>
        <taxon>Streptophyta</taxon>
        <taxon>Embryophyta</taxon>
        <taxon>Tracheophyta</taxon>
        <taxon>Spermatophyta</taxon>
        <taxon>Magnoliopsida</taxon>
        <taxon>eudicotyledons</taxon>
        <taxon>Gunneridae</taxon>
        <taxon>Pentapetalae</taxon>
        <taxon>rosids</taxon>
        <taxon>malvids</taxon>
        <taxon>Sapindales</taxon>
        <taxon>Rutaceae</taxon>
        <taxon>Aurantioideae</taxon>
        <taxon>Citrus</taxon>
    </lineage>
</organism>
<reference evidence="1 2" key="1">
    <citation type="submission" date="2014-04" db="EMBL/GenBank/DDBJ databases">
        <authorList>
            <consortium name="International Citrus Genome Consortium"/>
            <person name="Gmitter F."/>
            <person name="Chen C."/>
            <person name="Farmerie W."/>
            <person name="Harkins T."/>
            <person name="Desany B."/>
            <person name="Mohiuddin M."/>
            <person name="Kodira C."/>
            <person name="Borodovsky M."/>
            <person name="Lomsadze A."/>
            <person name="Burns P."/>
            <person name="Jenkins J."/>
            <person name="Prochnik S."/>
            <person name="Shu S."/>
            <person name="Chapman J."/>
            <person name="Pitluck S."/>
            <person name="Schmutz J."/>
            <person name="Rokhsar D."/>
        </authorList>
    </citation>
    <scope>NUCLEOTIDE SEQUENCE</scope>
</reference>
<evidence type="ECO:0000313" key="1">
    <source>
        <dbReference type="EMBL" id="KDO54567.1"/>
    </source>
</evidence>
<sequence>MIRYNSHEYNFRCKFYDSVTHFRLYYNCMSDSILSKMPNKRQENSIEYEMGLGSKISYASNGWGEMIAHNSELSNKRPFLLGVGFRSLSVSEK</sequence>
<accession>A0A067ETL3</accession>
<protein>
    <submittedName>
        <fullName evidence="1">Uncharacterized protein</fullName>
    </submittedName>
</protein>
<dbReference type="AlphaFoldDB" id="A0A067ETL3"/>